<evidence type="ECO:0000256" key="4">
    <source>
        <dbReference type="ARBA" id="ARBA00023157"/>
    </source>
</evidence>
<dbReference type="CDD" id="cd00033">
    <property type="entry name" value="CCP"/>
    <property type="match status" value="8"/>
</dbReference>
<dbReference type="FunFam" id="2.10.70.10:FF:000002">
    <property type="entry name" value="CUB and Sushi multiple domains 3"/>
    <property type="match status" value="1"/>
</dbReference>
<feature type="disulfide bond" evidence="5">
    <location>
        <begin position="351"/>
        <end position="378"/>
    </location>
</feature>
<feature type="domain" description="Sushi" evidence="6">
    <location>
        <begin position="64"/>
        <end position="125"/>
    </location>
</feature>
<feature type="disulfide bond" evidence="5">
    <location>
        <begin position="219"/>
        <end position="246"/>
    </location>
</feature>
<evidence type="ECO:0000256" key="3">
    <source>
        <dbReference type="ARBA" id="ARBA00022737"/>
    </source>
</evidence>
<keyword evidence="1 5" id="KW-0768">Sushi</keyword>
<evidence type="ECO:0000313" key="7">
    <source>
        <dbReference type="EMBL" id="TRY62380.1"/>
    </source>
</evidence>
<dbReference type="AlphaFoldDB" id="A0A553NAC1"/>
<feature type="domain" description="Sushi" evidence="6">
    <location>
        <begin position="381"/>
        <end position="442"/>
    </location>
</feature>
<comment type="caution">
    <text evidence="7">The sequence shown here is derived from an EMBL/GenBank/DDBJ whole genome shotgun (WGS) entry which is preliminary data.</text>
</comment>
<evidence type="ECO:0000313" key="8">
    <source>
        <dbReference type="Proteomes" id="UP000316079"/>
    </source>
</evidence>
<dbReference type="SMART" id="SM00032">
    <property type="entry name" value="CCP"/>
    <property type="match status" value="8"/>
</dbReference>
<dbReference type="Pfam" id="PF00084">
    <property type="entry name" value="Sushi"/>
    <property type="match status" value="8"/>
</dbReference>
<dbReference type="InterPro" id="IPR035976">
    <property type="entry name" value="Sushi/SCR/CCP_sf"/>
</dbReference>
<dbReference type="SUPFAM" id="SSF57535">
    <property type="entry name" value="Complement control module/SCR domain"/>
    <property type="match status" value="8"/>
</dbReference>
<evidence type="ECO:0000256" key="5">
    <source>
        <dbReference type="PROSITE-ProRule" id="PRU00302"/>
    </source>
</evidence>
<feature type="non-terminal residue" evidence="7">
    <location>
        <position position="499"/>
    </location>
</feature>
<organism evidence="7 8">
    <name type="scientific">Danionella cerebrum</name>
    <dbReference type="NCBI Taxonomy" id="2873325"/>
    <lineage>
        <taxon>Eukaryota</taxon>
        <taxon>Metazoa</taxon>
        <taxon>Chordata</taxon>
        <taxon>Craniata</taxon>
        <taxon>Vertebrata</taxon>
        <taxon>Euteleostomi</taxon>
        <taxon>Actinopterygii</taxon>
        <taxon>Neopterygii</taxon>
        <taxon>Teleostei</taxon>
        <taxon>Ostariophysi</taxon>
        <taxon>Cypriniformes</taxon>
        <taxon>Danionidae</taxon>
        <taxon>Danioninae</taxon>
        <taxon>Danionella</taxon>
    </lineage>
</organism>
<dbReference type="InterPro" id="IPR000436">
    <property type="entry name" value="Sushi_SCR_CCP_dom"/>
</dbReference>
<feature type="disulfide bond" evidence="5">
    <location>
        <begin position="413"/>
        <end position="440"/>
    </location>
</feature>
<keyword evidence="3" id="KW-0677">Repeat</keyword>
<feature type="disulfide bond" evidence="5">
    <location>
        <begin position="277"/>
        <end position="304"/>
    </location>
</feature>
<dbReference type="PANTHER" id="PTHR45656">
    <property type="entry name" value="PROTEIN CBR-CLEC-78"/>
    <property type="match status" value="1"/>
</dbReference>
<dbReference type="Gene3D" id="2.10.70.10">
    <property type="entry name" value="Complement Module, domain 1"/>
    <property type="match status" value="8"/>
</dbReference>
<feature type="domain" description="Sushi" evidence="6">
    <location>
        <begin position="191"/>
        <end position="248"/>
    </location>
</feature>
<evidence type="ECO:0000256" key="1">
    <source>
        <dbReference type="ARBA" id="ARBA00022659"/>
    </source>
</evidence>
<feature type="domain" description="Sushi" evidence="6">
    <location>
        <begin position="323"/>
        <end position="380"/>
    </location>
</feature>
<protein>
    <recommendedName>
        <fullName evidence="6">Sushi domain-containing protein</fullName>
    </recommendedName>
</protein>
<keyword evidence="8" id="KW-1185">Reference proteome</keyword>
<dbReference type="Proteomes" id="UP000316079">
    <property type="component" value="Unassembled WGS sequence"/>
</dbReference>
<dbReference type="STRING" id="623744.A0A553NAC1"/>
<proteinExistence type="predicted"/>
<feature type="disulfide bond" evidence="5">
    <location>
        <begin position="471"/>
        <end position="498"/>
    </location>
</feature>
<reference evidence="7 8" key="1">
    <citation type="journal article" date="2019" name="Sci. Data">
        <title>Hybrid genome assembly and annotation of Danionella translucida.</title>
        <authorList>
            <person name="Kadobianskyi M."/>
            <person name="Schulze L."/>
            <person name="Schuelke M."/>
            <person name="Judkewitz B."/>
        </authorList>
    </citation>
    <scope>NUCLEOTIDE SEQUENCE [LARGE SCALE GENOMIC DNA]</scope>
    <source>
        <strain evidence="7 8">Bolton</strain>
    </source>
</reference>
<keyword evidence="2" id="KW-0732">Signal</keyword>
<comment type="caution">
    <text evidence="5">Lacks conserved residue(s) required for the propagation of feature annotation.</text>
</comment>
<dbReference type="InterPro" id="IPR051277">
    <property type="entry name" value="SEZ6_CSMD_C4BPB_Regulators"/>
</dbReference>
<feature type="domain" description="Sushi" evidence="6">
    <location>
        <begin position="249"/>
        <end position="306"/>
    </location>
</feature>
<gene>
    <name evidence="7" type="ORF">DNTS_006570</name>
</gene>
<dbReference type="PANTHER" id="PTHR45656:SF15">
    <property type="entry name" value="SUSHI DOMAIN-CONTAINING PROTEIN"/>
    <property type="match status" value="1"/>
</dbReference>
<feature type="domain" description="Sushi" evidence="6">
    <location>
        <begin position="126"/>
        <end position="190"/>
    </location>
</feature>
<dbReference type="EMBL" id="SRMA01027008">
    <property type="protein sequence ID" value="TRY62380.1"/>
    <property type="molecule type" value="Genomic_DNA"/>
</dbReference>
<dbReference type="OrthoDB" id="8946020at2759"/>
<keyword evidence="4 5" id="KW-1015">Disulfide bond</keyword>
<dbReference type="FunFam" id="2.10.70.10:FF:000014">
    <property type="entry name" value="Membrane cofactor protein"/>
    <property type="match status" value="1"/>
</dbReference>
<evidence type="ECO:0000256" key="2">
    <source>
        <dbReference type="ARBA" id="ARBA00022729"/>
    </source>
</evidence>
<feature type="domain" description="Sushi" evidence="6">
    <location>
        <begin position="443"/>
        <end position="499"/>
    </location>
</feature>
<dbReference type="PROSITE" id="PS50923">
    <property type="entry name" value="SUSHI"/>
    <property type="match status" value="8"/>
</dbReference>
<accession>A0A553NAC1</accession>
<name>A0A553NAC1_9TELE</name>
<feature type="domain" description="Sushi" evidence="6">
    <location>
        <begin position="1"/>
        <end position="63"/>
    </location>
</feature>
<evidence type="ECO:0000259" key="6">
    <source>
        <dbReference type="PROSITE" id="PS50923"/>
    </source>
</evidence>
<sequence>MYCSTPDSPQHGFVLSQTGGHLNSVVRWACDRGYRLIGKSTAVCRRNELGFLGWDASVPACQAVSCGTPVAPVNGGVLAADFSSGTRATYFCNDGFRLSSKEVTSTVCQADGSWSSHNKIPRCTVVVCPSIGSFTLDHGKWRIVNGSRYEFGTKVAFTCNAGYYRLGPAHIHCTANGTWSWRNERPRCKIISCGDLPTLPNGKKIGTQMTFGATAIFTCNSGFILVGSTVRECLASGLWSGMETHCLAGHCGVPDKIVNGQVIGENFGYRDTVVYQCSPGFRLIGSSVRICQQDHNWSGQLPACVSYVPGIIQMSVCLLSVAVSCGHPGSPIYGRTVGEGFNLNDVVSFFCNDGYILEGPSQAQCQPDRQWSQQPPTCRVVNCTDPGIPANSIRKSKIEYGNFTFGTVVSYDCNPGYYLFGSSLLTCQPVGYWDKPLPECLEVDCGHPGSPPHAAVMGEKFTFGSTVHYRCLEGRILIGESSRTCQLNGQWSTSQPHCS</sequence>